<dbReference type="InterPro" id="IPR050592">
    <property type="entry name" value="GDSL_lipolytic_enzyme"/>
</dbReference>
<comment type="caution">
    <text evidence="4">The sequence shown here is derived from an EMBL/GenBank/DDBJ whole genome shotgun (WGS) entry which is preliminary data.</text>
</comment>
<feature type="domain" description="RNase H type-1" evidence="3">
    <location>
        <begin position="389"/>
        <end position="473"/>
    </location>
</feature>
<evidence type="ECO:0000259" key="3">
    <source>
        <dbReference type="Pfam" id="PF13456"/>
    </source>
</evidence>
<feature type="chain" id="PRO_5046615964" description="RNase H type-1 domain-containing protein" evidence="2">
    <location>
        <begin position="25"/>
        <end position="488"/>
    </location>
</feature>
<evidence type="ECO:0000313" key="5">
    <source>
        <dbReference type="Proteomes" id="UP001291926"/>
    </source>
</evidence>
<dbReference type="Gene3D" id="3.40.50.1110">
    <property type="entry name" value="SGNH hydrolase"/>
    <property type="match status" value="1"/>
</dbReference>
<proteinExistence type="inferred from homology"/>
<dbReference type="Proteomes" id="UP001291926">
    <property type="component" value="Unassembled WGS sequence"/>
</dbReference>
<name>A0ABR0DD58_9LAMI</name>
<accession>A0ABR0DD58</accession>
<gene>
    <name evidence="4" type="ORF">RD792_006637</name>
</gene>
<dbReference type="Gene3D" id="3.30.420.10">
    <property type="entry name" value="Ribonuclease H-like superfamily/Ribonuclease H"/>
    <property type="match status" value="1"/>
</dbReference>
<keyword evidence="5" id="KW-1185">Reference proteome</keyword>
<dbReference type="Pfam" id="PF13456">
    <property type="entry name" value="RVT_3"/>
    <property type="match status" value="1"/>
</dbReference>
<dbReference type="InterPro" id="IPR035669">
    <property type="entry name" value="SGNH_plant_lipase-like"/>
</dbReference>
<dbReference type="EMBL" id="JAYDYQ010002345">
    <property type="protein sequence ID" value="KAK4486776.1"/>
    <property type="molecule type" value="Genomic_DNA"/>
</dbReference>
<dbReference type="PANTHER" id="PTHR45642">
    <property type="entry name" value="GDSL ESTERASE/LIPASE EXL3"/>
    <property type="match status" value="1"/>
</dbReference>
<evidence type="ECO:0000313" key="4">
    <source>
        <dbReference type="EMBL" id="KAK4486776.1"/>
    </source>
</evidence>
<reference evidence="4 5" key="1">
    <citation type="journal article" date="2023" name="bioRxiv">
        <title>Genome report: Whole genome sequence and annotation of Penstemon davidsonii.</title>
        <authorList>
            <person name="Ostevik K.L."/>
            <person name="Alabady M."/>
            <person name="Zhang M."/>
            <person name="Rausher M.D."/>
        </authorList>
    </citation>
    <scope>NUCLEOTIDE SEQUENCE [LARGE SCALE GENOMIC DNA]</scope>
    <source>
        <strain evidence="4">DNT005</strain>
        <tissue evidence="4">Whole leaf</tissue>
    </source>
</reference>
<dbReference type="InterPro" id="IPR036397">
    <property type="entry name" value="RNaseH_sf"/>
</dbReference>
<dbReference type="InterPro" id="IPR036514">
    <property type="entry name" value="SGNH_hydro_sf"/>
</dbReference>
<dbReference type="InterPro" id="IPR044730">
    <property type="entry name" value="RNase_H-like_dom_plant"/>
</dbReference>
<dbReference type="CDD" id="cd06222">
    <property type="entry name" value="RNase_H_like"/>
    <property type="match status" value="1"/>
</dbReference>
<dbReference type="SUPFAM" id="SSF52266">
    <property type="entry name" value="SGNH hydrolase"/>
    <property type="match status" value="1"/>
</dbReference>
<evidence type="ECO:0000256" key="1">
    <source>
        <dbReference type="ARBA" id="ARBA00008668"/>
    </source>
</evidence>
<dbReference type="CDD" id="cd01837">
    <property type="entry name" value="SGNH_plant_lipase_like"/>
    <property type="match status" value="1"/>
</dbReference>
<dbReference type="InterPro" id="IPR001087">
    <property type="entry name" value="GDSL"/>
</dbReference>
<organism evidence="4 5">
    <name type="scientific">Penstemon davidsonii</name>
    <dbReference type="NCBI Taxonomy" id="160366"/>
    <lineage>
        <taxon>Eukaryota</taxon>
        <taxon>Viridiplantae</taxon>
        <taxon>Streptophyta</taxon>
        <taxon>Embryophyta</taxon>
        <taxon>Tracheophyta</taxon>
        <taxon>Spermatophyta</taxon>
        <taxon>Magnoliopsida</taxon>
        <taxon>eudicotyledons</taxon>
        <taxon>Gunneridae</taxon>
        <taxon>Pentapetalae</taxon>
        <taxon>asterids</taxon>
        <taxon>lamiids</taxon>
        <taxon>Lamiales</taxon>
        <taxon>Plantaginaceae</taxon>
        <taxon>Cheloneae</taxon>
        <taxon>Penstemon</taxon>
    </lineage>
</organism>
<keyword evidence="2" id="KW-0732">Signal</keyword>
<sequence length="488" mass="53631">MSSRGLLLFIFVTVITVIVTVSESRELIRPFNNTISAVYVFGDSTVDSGNNNYINTVFKANFPPYGTNFANHTPTGRFCDGRLVTDFMTSYVGVKENVPPYLDPTLSLDELMTGVCFASSGTGLDPLTAQLFDGVITVPKQLENFKEYKTNLEASIGKNRTKTLIKKAAFLISIGTNDIAVNYMSTPLRRLTYNITAYLQVLLQQLKQLIEGLREEGAHIIGLVGLPPIGCVPAVITLYSGQPIFGRPCVDTFSNIALDYNNKLQDMLKTLQKPNTILVYADIYQPLNDIVHNPSKYGFEKANVGCCGTGLIEATFLCNSGSVLCSDPSKYVFFDAIHPTEATYRYLFESIRPTMDRFLKKLSQMISVWVPPVTGFVKINVDATLIVESSSSAEDVATIRGLEFGIDKGWRNIILEGDCKAVTEGVLGDNDRSKFHLLGHIFEEIKTLATSLDSCSCSHVFCENNSVAHALANPPSRASELYSGTCTQ</sequence>
<dbReference type="InterPro" id="IPR002156">
    <property type="entry name" value="RNaseH_domain"/>
</dbReference>
<comment type="similarity">
    <text evidence="1">Belongs to the 'GDSL' lipolytic enzyme family.</text>
</comment>
<evidence type="ECO:0000256" key="2">
    <source>
        <dbReference type="SAM" id="SignalP"/>
    </source>
</evidence>
<dbReference type="Pfam" id="PF00657">
    <property type="entry name" value="Lipase_GDSL"/>
    <property type="match status" value="1"/>
</dbReference>
<protein>
    <recommendedName>
        <fullName evidence="3">RNase H type-1 domain-containing protein</fullName>
    </recommendedName>
</protein>
<dbReference type="PANTHER" id="PTHR45642:SF107">
    <property type="entry name" value="SGNH HYDROLASE-TYPE ESTERASE SUPERFAMILY PROTEIN-RELATED"/>
    <property type="match status" value="1"/>
</dbReference>
<feature type="signal peptide" evidence="2">
    <location>
        <begin position="1"/>
        <end position="24"/>
    </location>
</feature>